<dbReference type="AlphaFoldDB" id="A0A9W5T8F2"/>
<feature type="region of interest" description="Disordered" evidence="2">
    <location>
        <begin position="404"/>
        <end position="439"/>
    </location>
</feature>
<keyword evidence="5" id="KW-1185">Reference proteome</keyword>
<dbReference type="InterPro" id="IPR037047">
    <property type="entry name" value="PITH_dom_sf"/>
</dbReference>
<dbReference type="InterPro" id="IPR045099">
    <property type="entry name" value="PITH1-like"/>
</dbReference>
<dbReference type="EMBL" id="BLIY01000003">
    <property type="protein sequence ID" value="GFE53078.1"/>
    <property type="molecule type" value="Genomic_DNA"/>
</dbReference>
<dbReference type="InterPro" id="IPR010400">
    <property type="entry name" value="PITH_dom"/>
</dbReference>
<evidence type="ECO:0000259" key="3">
    <source>
        <dbReference type="PROSITE" id="PS51532"/>
    </source>
</evidence>
<protein>
    <submittedName>
        <fullName evidence="4">PITH domain-containing protein C</fullName>
    </submittedName>
</protein>
<comment type="similarity">
    <text evidence="1">Belongs to the PITHD1 family.</text>
</comment>
<dbReference type="Gene3D" id="2.60.120.470">
    <property type="entry name" value="PITH domain"/>
    <property type="match status" value="1"/>
</dbReference>
<dbReference type="PROSITE" id="PS51532">
    <property type="entry name" value="PITH"/>
    <property type="match status" value="1"/>
</dbReference>
<proteinExistence type="inferred from homology"/>
<dbReference type="Pfam" id="PF06201">
    <property type="entry name" value="PITH"/>
    <property type="match status" value="1"/>
</dbReference>
<evidence type="ECO:0000313" key="4">
    <source>
        <dbReference type="EMBL" id="GFE53078.1"/>
    </source>
</evidence>
<dbReference type="PANTHER" id="PTHR12175">
    <property type="entry name" value="AD039 HT014 THIOREDOXIN FAMILY TRP26"/>
    <property type="match status" value="1"/>
</dbReference>
<accession>A0A9W5T8F2</accession>
<sequence length="439" mass="49943">MHPAGCGCKEEHELGTTSTCLRGHINLEAVRVFNSDCRPEEGNLVFKPYEKRLSGALLTSDPSSDNELLFTIPFHNPCDIAHLLLVNEGDEVVSLKLYANRPHFDFSDIEVVTPTQELQIPPDLHGSFLHKLSILKFRDLSDLAIHISGDSVLKIRYIGIRGKSRRRQADVVDAKYEVVPTASFQESLAEVKHLKYSGDTIGHRQAPARGEWSTLYSKNRHADRVRRGRRQHHFFVKRQEQDKMREMYALDQSIAMQRTMLGNIFGKPLSQEMGDGGLFPYLQIAHDRVAYLRGYFGSQTKKGNVDNDEYATLARSPYRTRGAFKGKAPLADRPFYRIPQLEEEDAAYNKAAEYRQGMPPIIPDLDKHDREHRFYNGLLTEVLFHRLPKELIKEMSAMEIDAKQGRIDPNKLRRKKEKKSGSGSTGGVNLSDISFNPPQ</sequence>
<dbReference type="Proteomes" id="UP001057455">
    <property type="component" value="Unassembled WGS sequence"/>
</dbReference>
<comment type="caution">
    <text evidence="4">The sequence shown here is derived from an EMBL/GenBank/DDBJ whole genome shotgun (WGS) entry which is preliminary data.</text>
</comment>
<feature type="domain" description="PITH" evidence="3">
    <location>
        <begin position="10"/>
        <end position="180"/>
    </location>
</feature>
<reference evidence="4" key="1">
    <citation type="submission" date="2019-12" db="EMBL/GenBank/DDBJ databases">
        <title>Genome sequence of Babesia ovis.</title>
        <authorList>
            <person name="Yamagishi J."/>
            <person name="Sevinc F."/>
            <person name="Xuan X."/>
        </authorList>
    </citation>
    <scope>NUCLEOTIDE SEQUENCE</scope>
    <source>
        <strain evidence="4">Selcuk</strain>
    </source>
</reference>
<evidence type="ECO:0000256" key="1">
    <source>
        <dbReference type="ARBA" id="ARBA00025788"/>
    </source>
</evidence>
<evidence type="ECO:0000313" key="5">
    <source>
        <dbReference type="Proteomes" id="UP001057455"/>
    </source>
</evidence>
<evidence type="ECO:0000256" key="2">
    <source>
        <dbReference type="SAM" id="MobiDB-lite"/>
    </source>
</evidence>
<dbReference type="SUPFAM" id="SSF49785">
    <property type="entry name" value="Galactose-binding domain-like"/>
    <property type="match status" value="1"/>
</dbReference>
<name>A0A9W5T8F2_BABOV</name>
<dbReference type="InterPro" id="IPR008979">
    <property type="entry name" value="Galactose-bd-like_sf"/>
</dbReference>
<gene>
    <name evidence="4" type="ORF">BaOVIS_004820</name>
</gene>
<organism evidence="4 5">
    <name type="scientific">Babesia ovis</name>
    <dbReference type="NCBI Taxonomy" id="5869"/>
    <lineage>
        <taxon>Eukaryota</taxon>
        <taxon>Sar</taxon>
        <taxon>Alveolata</taxon>
        <taxon>Apicomplexa</taxon>
        <taxon>Aconoidasida</taxon>
        <taxon>Piroplasmida</taxon>
        <taxon>Babesiidae</taxon>
        <taxon>Babesia</taxon>
    </lineage>
</organism>
<dbReference type="GO" id="GO:0005737">
    <property type="term" value="C:cytoplasm"/>
    <property type="evidence" value="ECO:0007669"/>
    <property type="project" value="UniProtKB-ARBA"/>
</dbReference>
<dbReference type="PANTHER" id="PTHR12175:SF1">
    <property type="entry name" value="PITH DOMAIN-CONTAINING PROTEIN 1"/>
    <property type="match status" value="1"/>
</dbReference>
<dbReference type="OrthoDB" id="2635at2759"/>